<name>A0A7R9PYY1_9ACAR</name>
<dbReference type="EMBL" id="CAJPIZ010003480">
    <property type="protein sequence ID" value="CAG2106406.1"/>
    <property type="molecule type" value="Genomic_DNA"/>
</dbReference>
<dbReference type="PRINTS" id="PR00080">
    <property type="entry name" value="SDRFAMILY"/>
</dbReference>
<sequence>MAANGDFDIDHYKAVGKSRDFTGKVVLVTGSSSGIGEGIVKLFSLLGASVVVNGRHADTVAKVAKVCQKWSPKQLKPLEVVADVGKPEDVERLIKTTIEHFGKLDVLVNNAGPYTTTNITQTDLLPIWDETFSVNLRAIVQLTQLAVPHLEKTNGSIVNILADEAMQPIKISLAYSTAKAGLDMLTKILALELGPKHIRVNNVAPGQIQINEHPNPFQMYGAKITPLGRLGQPLDIAKSVAFLSSTDAEFITGITLITDGGILGNMGAMNVFTG</sequence>
<dbReference type="InterPro" id="IPR020904">
    <property type="entry name" value="Sc_DH/Rdtase_CS"/>
</dbReference>
<keyword evidence="3" id="KW-1185">Reference proteome</keyword>
<dbReference type="Gene3D" id="3.40.50.720">
    <property type="entry name" value="NAD(P)-binding Rossmann-like Domain"/>
    <property type="match status" value="1"/>
</dbReference>
<dbReference type="OrthoDB" id="47007at2759"/>
<organism evidence="2">
    <name type="scientific">Medioppia subpectinata</name>
    <dbReference type="NCBI Taxonomy" id="1979941"/>
    <lineage>
        <taxon>Eukaryota</taxon>
        <taxon>Metazoa</taxon>
        <taxon>Ecdysozoa</taxon>
        <taxon>Arthropoda</taxon>
        <taxon>Chelicerata</taxon>
        <taxon>Arachnida</taxon>
        <taxon>Acari</taxon>
        <taxon>Acariformes</taxon>
        <taxon>Sarcoptiformes</taxon>
        <taxon>Oribatida</taxon>
        <taxon>Brachypylina</taxon>
        <taxon>Oppioidea</taxon>
        <taxon>Oppiidae</taxon>
        <taxon>Medioppia</taxon>
    </lineage>
</organism>
<dbReference type="SUPFAM" id="SSF51735">
    <property type="entry name" value="NAD(P)-binding Rossmann-fold domains"/>
    <property type="match status" value="1"/>
</dbReference>
<dbReference type="InterPro" id="IPR002347">
    <property type="entry name" value="SDR_fam"/>
</dbReference>
<gene>
    <name evidence="2" type="ORF">OSB1V03_LOCUS6409</name>
</gene>
<dbReference type="GO" id="GO:0016491">
    <property type="term" value="F:oxidoreductase activity"/>
    <property type="evidence" value="ECO:0007669"/>
    <property type="project" value="UniProtKB-KW"/>
</dbReference>
<dbReference type="AlphaFoldDB" id="A0A7R9PYY1"/>
<dbReference type="PROSITE" id="PS00061">
    <property type="entry name" value="ADH_SHORT"/>
    <property type="match status" value="1"/>
</dbReference>
<evidence type="ECO:0000313" key="3">
    <source>
        <dbReference type="Proteomes" id="UP000759131"/>
    </source>
</evidence>
<dbReference type="Proteomes" id="UP000759131">
    <property type="component" value="Unassembled WGS sequence"/>
</dbReference>
<keyword evidence="1" id="KW-0560">Oxidoreductase</keyword>
<dbReference type="Pfam" id="PF13561">
    <property type="entry name" value="adh_short_C2"/>
    <property type="match status" value="1"/>
</dbReference>
<reference evidence="2" key="1">
    <citation type="submission" date="2020-11" db="EMBL/GenBank/DDBJ databases">
        <authorList>
            <person name="Tran Van P."/>
        </authorList>
    </citation>
    <scope>NUCLEOTIDE SEQUENCE</scope>
</reference>
<evidence type="ECO:0000256" key="1">
    <source>
        <dbReference type="ARBA" id="ARBA00023002"/>
    </source>
</evidence>
<dbReference type="PANTHER" id="PTHR43975">
    <property type="entry name" value="ZGC:101858"/>
    <property type="match status" value="1"/>
</dbReference>
<protein>
    <submittedName>
        <fullName evidence="2">Uncharacterized protein</fullName>
    </submittedName>
</protein>
<dbReference type="EMBL" id="OC858055">
    <property type="protein sequence ID" value="CAD7625976.1"/>
    <property type="molecule type" value="Genomic_DNA"/>
</dbReference>
<dbReference type="InterPro" id="IPR036291">
    <property type="entry name" value="NAD(P)-bd_dom_sf"/>
</dbReference>
<proteinExistence type="predicted"/>
<evidence type="ECO:0000313" key="2">
    <source>
        <dbReference type="EMBL" id="CAD7625976.1"/>
    </source>
</evidence>
<dbReference type="PANTHER" id="PTHR43975:SF2">
    <property type="entry name" value="EG:BACR7A4.14 PROTEIN-RELATED"/>
    <property type="match status" value="1"/>
</dbReference>
<accession>A0A7R9PYY1</accession>
<dbReference type="PRINTS" id="PR00081">
    <property type="entry name" value="GDHRDH"/>
</dbReference>
<dbReference type="FunFam" id="3.40.50.720:FF:000084">
    <property type="entry name" value="Short-chain dehydrogenase reductase"/>
    <property type="match status" value="1"/>
</dbReference>